<protein>
    <submittedName>
        <fullName evidence="3">Uncharacterized protein</fullName>
    </submittedName>
</protein>
<dbReference type="EMBL" id="MT142095">
    <property type="protein sequence ID" value="QJA74401.1"/>
    <property type="molecule type" value="Genomic_DNA"/>
</dbReference>
<evidence type="ECO:0000313" key="2">
    <source>
        <dbReference type="EMBL" id="QJA74401.1"/>
    </source>
</evidence>
<organism evidence="3">
    <name type="scientific">viral metagenome</name>
    <dbReference type="NCBI Taxonomy" id="1070528"/>
    <lineage>
        <taxon>unclassified sequences</taxon>
        <taxon>metagenomes</taxon>
        <taxon>organismal metagenomes</taxon>
    </lineage>
</organism>
<name>A0A6M3XWW7_9ZZZZ</name>
<evidence type="ECO:0000313" key="3">
    <source>
        <dbReference type="EMBL" id="QJI01254.1"/>
    </source>
</evidence>
<evidence type="ECO:0000313" key="1">
    <source>
        <dbReference type="EMBL" id="QJA63821.1"/>
    </source>
</evidence>
<dbReference type="EMBL" id="MT141506">
    <property type="protein sequence ID" value="QJA63821.1"/>
    <property type="molecule type" value="Genomic_DNA"/>
</dbReference>
<proteinExistence type="predicted"/>
<reference evidence="3" key="1">
    <citation type="submission" date="2020-03" db="EMBL/GenBank/DDBJ databases">
        <title>The deep terrestrial virosphere.</title>
        <authorList>
            <person name="Holmfeldt K."/>
            <person name="Nilsson E."/>
            <person name="Simone D."/>
            <person name="Lopez-Fernandez M."/>
            <person name="Wu X."/>
            <person name="de Brujin I."/>
            <person name="Lundin D."/>
            <person name="Andersson A."/>
            <person name="Bertilsson S."/>
            <person name="Dopson M."/>
        </authorList>
    </citation>
    <scope>NUCLEOTIDE SEQUENCE</scope>
    <source>
        <strain evidence="2">MM415A02022</strain>
        <strain evidence="1">MM415B00576</strain>
        <strain evidence="3">TM448B02410</strain>
    </source>
</reference>
<gene>
    <name evidence="2" type="ORF">MM415A02022_0005</name>
    <name evidence="1" type="ORF">MM415B00576_0041</name>
    <name evidence="3" type="ORF">TM448B02410_0004</name>
</gene>
<accession>A0A6M3XWW7</accession>
<dbReference type="AlphaFoldDB" id="A0A6M3XWW7"/>
<sequence length="129" mass="14443">MPKVNNGQVIMAKEAVQGLANRRDIPAKYHVALLRWTRKFIDELAAIQDARNTIILKYAGEEGTTVNVGDEHYEDCLKEVSDLMLEESKLDEELVKIPGTVTKDGAEQDIFIDGADLLMLEPFIEIIEG</sequence>
<dbReference type="EMBL" id="MT144910">
    <property type="protein sequence ID" value="QJI01254.1"/>
    <property type="molecule type" value="Genomic_DNA"/>
</dbReference>